<reference evidence="1" key="2">
    <citation type="journal article" date="2015" name="Data Brief">
        <title>Shoot transcriptome of the giant reed, Arundo donax.</title>
        <authorList>
            <person name="Barrero R.A."/>
            <person name="Guerrero F.D."/>
            <person name="Moolhuijzen P."/>
            <person name="Goolsby J.A."/>
            <person name="Tidwell J."/>
            <person name="Bellgard S.E."/>
            <person name="Bellgard M.I."/>
        </authorList>
    </citation>
    <scope>NUCLEOTIDE SEQUENCE</scope>
    <source>
        <tissue evidence="1">Shoot tissue taken approximately 20 cm above the soil surface</tissue>
    </source>
</reference>
<protein>
    <submittedName>
        <fullName evidence="1">Uncharacterized protein</fullName>
    </submittedName>
</protein>
<accession>A0A0A9E2Z4</accession>
<dbReference type="AlphaFoldDB" id="A0A0A9E2Z4"/>
<sequence length="45" mass="5024">MYGVVMSTIRILLRSKEDRTGCMTRASFGGFLEVALTSNMVHRST</sequence>
<proteinExistence type="predicted"/>
<reference evidence="1" key="1">
    <citation type="submission" date="2014-09" db="EMBL/GenBank/DDBJ databases">
        <authorList>
            <person name="Magalhaes I.L.F."/>
            <person name="Oliveira U."/>
            <person name="Santos F.R."/>
            <person name="Vidigal T.H.D.A."/>
            <person name="Brescovit A.D."/>
            <person name="Santos A.J."/>
        </authorList>
    </citation>
    <scope>NUCLEOTIDE SEQUENCE</scope>
    <source>
        <tissue evidence="1">Shoot tissue taken approximately 20 cm above the soil surface</tissue>
    </source>
</reference>
<organism evidence="1">
    <name type="scientific">Arundo donax</name>
    <name type="common">Giant reed</name>
    <name type="synonym">Donax arundinaceus</name>
    <dbReference type="NCBI Taxonomy" id="35708"/>
    <lineage>
        <taxon>Eukaryota</taxon>
        <taxon>Viridiplantae</taxon>
        <taxon>Streptophyta</taxon>
        <taxon>Embryophyta</taxon>
        <taxon>Tracheophyta</taxon>
        <taxon>Spermatophyta</taxon>
        <taxon>Magnoliopsida</taxon>
        <taxon>Liliopsida</taxon>
        <taxon>Poales</taxon>
        <taxon>Poaceae</taxon>
        <taxon>PACMAD clade</taxon>
        <taxon>Arundinoideae</taxon>
        <taxon>Arundineae</taxon>
        <taxon>Arundo</taxon>
    </lineage>
</organism>
<evidence type="ECO:0000313" key="1">
    <source>
        <dbReference type="EMBL" id="JAD95099.1"/>
    </source>
</evidence>
<dbReference type="EMBL" id="GBRH01202796">
    <property type="protein sequence ID" value="JAD95099.1"/>
    <property type="molecule type" value="Transcribed_RNA"/>
</dbReference>
<name>A0A0A9E2Z4_ARUDO</name>